<feature type="transmembrane region" description="Helical" evidence="6">
    <location>
        <begin position="281"/>
        <end position="301"/>
    </location>
</feature>
<dbReference type="RefSeq" id="WP_002782327.1">
    <property type="nucleotide sequence ID" value="NZ_AP028407.1"/>
</dbReference>
<evidence type="ECO:0000256" key="5">
    <source>
        <dbReference type="ARBA" id="ARBA00023136"/>
    </source>
</evidence>
<dbReference type="EMBL" id="AACGFG010000016">
    <property type="protein sequence ID" value="EAK4358965.1"/>
    <property type="molecule type" value="Genomic_DNA"/>
</dbReference>
<organism evidence="8">
    <name type="scientific">Campylobacter coli</name>
    <dbReference type="NCBI Taxonomy" id="195"/>
    <lineage>
        <taxon>Bacteria</taxon>
        <taxon>Pseudomonadati</taxon>
        <taxon>Campylobacterota</taxon>
        <taxon>Epsilonproteobacteria</taxon>
        <taxon>Campylobacterales</taxon>
        <taxon>Campylobacteraceae</taxon>
        <taxon>Campylobacter</taxon>
    </lineage>
</organism>
<evidence type="ECO:0000256" key="1">
    <source>
        <dbReference type="ARBA" id="ARBA00004141"/>
    </source>
</evidence>
<reference evidence="9 11" key="2">
    <citation type="submission" date="2018-05" db="EMBL/GenBank/DDBJ databases">
        <authorList>
            <consortium name="GenomeTrakr network: Whole genome sequencing for foodborne pathogen traceback"/>
        </authorList>
    </citation>
    <scope>NUCLEOTIDE SEQUENCE [LARGE SCALE GENOMIC DNA]</scope>
    <source>
        <strain evidence="9 11">NC_C6016</strain>
    </source>
</reference>
<accession>A0A0K1GZK5</accession>
<feature type="transmembrane region" description="Helical" evidence="6">
    <location>
        <begin position="36"/>
        <end position="65"/>
    </location>
</feature>
<gene>
    <name evidence="8" type="primary">sdcS</name>
    <name evidence="10" type="ORF">C6T04_08625</name>
    <name evidence="7" type="ORF">CHW467_00046</name>
    <name evidence="8" type="ORF">CHW470_00047</name>
    <name evidence="9" type="ORF">CJD00_08150</name>
</gene>
<evidence type="ECO:0000256" key="6">
    <source>
        <dbReference type="SAM" id="Phobius"/>
    </source>
</evidence>
<evidence type="ECO:0000313" key="8">
    <source>
        <dbReference type="EMBL" id="AKT72592.1"/>
    </source>
</evidence>
<feature type="transmembrane region" description="Helical" evidence="6">
    <location>
        <begin position="313"/>
        <end position="329"/>
    </location>
</feature>
<feature type="transmembrane region" description="Helical" evidence="6">
    <location>
        <begin position="341"/>
        <end position="365"/>
    </location>
</feature>
<feature type="transmembrane region" description="Helical" evidence="6">
    <location>
        <begin position="163"/>
        <end position="185"/>
    </location>
</feature>
<dbReference type="EMBL" id="KT001108">
    <property type="protein sequence ID" value="AKT72592.1"/>
    <property type="molecule type" value="Genomic_DNA"/>
</dbReference>
<reference evidence="10 12" key="3">
    <citation type="submission" date="2018-06" db="EMBL/GenBank/DDBJ databases">
        <authorList>
            <consortium name="NARMS: The National Antimicrobial Resistance Monitoring System"/>
        </authorList>
    </citation>
    <scope>NUCLEOTIDE SEQUENCE [LARGE SCALE GENOMIC DNA]</scope>
    <source>
        <strain evidence="10 12">FSIS11807978</strain>
    </source>
</reference>
<dbReference type="InterPro" id="IPR031312">
    <property type="entry name" value="Na/sul_symport_CS"/>
</dbReference>
<dbReference type="Proteomes" id="UP000365807">
    <property type="component" value="Unassembled WGS sequence"/>
</dbReference>
<dbReference type="AlphaFoldDB" id="A0A0K1GZK5"/>
<feature type="transmembrane region" description="Helical" evidence="6">
    <location>
        <begin position="108"/>
        <end position="125"/>
    </location>
</feature>
<sequence>MSNSTKTFIIVADIILFIALLALLPFETKVNQGLAILAFIAVLWLSEALHVTITAILIPILAVIMGLMPTKSALHGFADPNIFLFFGGFALAAAMHFQELDKIIAQRILMLARGNFALAALYIFFTTAFLSMWMSNTATAAMMLPLAIGMLSQLDYEENKNTYVFVLLGIAFSASIGGIGTLVGTPPNAIVATNLNITFAQWLQYGIPIVIIFMPLMILVLYVTFKPNLKFQINTDLEQKIPMDTQKYITLIIFAIVAMCWIFSSYINPFVSNLLGFEKKIANFDSVIAILAAVLVCAFRVVSWKKVQENTDWGVLMLFGGGITLSLVLKDSGASKIMADGIISLIAGGHLFLIGLLVSLFIVFLTEFTSNTASAALLVPLFISMAESLGAPPLGLALIIGIGASCAFMLPVATPPNAIVFGTGYIKQSQMVRVGIYLNVLCSIIIALMAYFFWL</sequence>
<evidence type="ECO:0000256" key="2">
    <source>
        <dbReference type="ARBA" id="ARBA00022448"/>
    </source>
</evidence>
<dbReference type="GO" id="GO:0005886">
    <property type="term" value="C:plasma membrane"/>
    <property type="evidence" value="ECO:0007669"/>
    <property type="project" value="TreeGrafter"/>
</dbReference>
<feature type="transmembrane region" description="Helical" evidence="6">
    <location>
        <begin position="248"/>
        <end position="269"/>
    </location>
</feature>
<dbReference type="Pfam" id="PF00939">
    <property type="entry name" value="Na_sulph_symp"/>
    <property type="match status" value="1"/>
</dbReference>
<protein>
    <submittedName>
        <fullName evidence="9">DASS family sodium-coupled anion symporter</fullName>
    </submittedName>
    <submittedName>
        <fullName evidence="8">SdcS</fullName>
    </submittedName>
</protein>
<reference evidence="8" key="1">
    <citation type="journal article" date="2015" name="Mol. Microbiol.">
        <title>A transferable plasticity region in Campylobacter coli allows isolates of an otherwise non-glycolytic food-borne pathogen to catabolize glucose.</title>
        <authorList>
            <person name="Vorwerk H."/>
            <person name="Huber C."/>
            <person name="Mohr J."/>
            <person name="Bunk B."/>
            <person name="Bhuju S."/>
            <person name="Wensel O."/>
            <person name="Sproer C."/>
            <person name="Fruth A."/>
            <person name="Flieger A."/>
            <person name="Schmidt-Hohagen K."/>
            <person name="Schomburg D."/>
            <person name="Eisenreich W."/>
            <person name="Hofreuter D."/>
        </authorList>
    </citation>
    <scope>NUCLEOTIDE SEQUENCE</scope>
    <source>
        <strain evidence="7">CHW467</strain>
        <strain evidence="8">CHW470</strain>
    </source>
</reference>
<evidence type="ECO:0000313" key="10">
    <source>
        <dbReference type="EMBL" id="EAK4358965.1"/>
    </source>
</evidence>
<keyword evidence="3 6" id="KW-0812">Transmembrane</keyword>
<feature type="transmembrane region" description="Helical" evidence="6">
    <location>
        <begin position="77"/>
        <end position="96"/>
    </location>
</feature>
<keyword evidence="2" id="KW-0813">Transport</keyword>
<dbReference type="CDD" id="cd01115">
    <property type="entry name" value="SLC13_permease"/>
    <property type="match status" value="1"/>
</dbReference>
<comment type="subcellular location">
    <subcellularLocation>
        <location evidence="1">Membrane</location>
        <topology evidence="1">Multi-pass membrane protein</topology>
    </subcellularLocation>
</comment>
<keyword evidence="5 6" id="KW-0472">Membrane</keyword>
<dbReference type="Proteomes" id="UP000361993">
    <property type="component" value="Unassembled WGS sequence"/>
</dbReference>
<dbReference type="GO" id="GO:0015141">
    <property type="term" value="F:succinate transmembrane transporter activity"/>
    <property type="evidence" value="ECO:0007669"/>
    <property type="project" value="UniProtKB-ARBA"/>
</dbReference>
<keyword evidence="4 6" id="KW-1133">Transmembrane helix</keyword>
<dbReference type="OrthoDB" id="9766267at2"/>
<evidence type="ECO:0000256" key="3">
    <source>
        <dbReference type="ARBA" id="ARBA00022692"/>
    </source>
</evidence>
<feature type="transmembrane region" description="Helical" evidence="6">
    <location>
        <begin position="372"/>
        <end position="389"/>
    </location>
</feature>
<evidence type="ECO:0000313" key="7">
    <source>
        <dbReference type="EMBL" id="AKT72573.1"/>
    </source>
</evidence>
<evidence type="ECO:0000313" key="12">
    <source>
        <dbReference type="Proteomes" id="UP000365807"/>
    </source>
</evidence>
<dbReference type="EMBL" id="AACDUL010000017">
    <property type="protein sequence ID" value="EAK1510221.1"/>
    <property type="molecule type" value="Genomic_DNA"/>
</dbReference>
<feature type="transmembrane region" description="Helical" evidence="6">
    <location>
        <begin position="205"/>
        <end position="225"/>
    </location>
</feature>
<feature type="transmembrane region" description="Helical" evidence="6">
    <location>
        <begin position="434"/>
        <end position="454"/>
    </location>
</feature>
<name>A0A0K1GZK5_CAMCO</name>
<feature type="transmembrane region" description="Helical" evidence="6">
    <location>
        <begin position="395"/>
        <end position="413"/>
    </location>
</feature>
<dbReference type="EMBL" id="KT001107">
    <property type="protein sequence ID" value="AKT72573.1"/>
    <property type="molecule type" value="Genomic_DNA"/>
</dbReference>
<evidence type="ECO:0000256" key="4">
    <source>
        <dbReference type="ARBA" id="ARBA00022989"/>
    </source>
</evidence>
<feature type="transmembrane region" description="Helical" evidence="6">
    <location>
        <begin position="6"/>
        <end position="24"/>
    </location>
</feature>
<dbReference type="PROSITE" id="PS01271">
    <property type="entry name" value="NA_SULFATE"/>
    <property type="match status" value="1"/>
</dbReference>
<evidence type="ECO:0000313" key="9">
    <source>
        <dbReference type="EMBL" id="EAK1510221.1"/>
    </source>
</evidence>
<dbReference type="PANTHER" id="PTHR10283:SF82">
    <property type="entry name" value="SOLUTE CARRIER FAMILY 13 MEMBER 2"/>
    <property type="match status" value="1"/>
</dbReference>
<evidence type="ECO:0000313" key="11">
    <source>
        <dbReference type="Proteomes" id="UP000361993"/>
    </source>
</evidence>
<dbReference type="PATRIC" id="fig|195.411.peg.1430"/>
<proteinExistence type="predicted"/>
<dbReference type="InterPro" id="IPR001898">
    <property type="entry name" value="SLC13A/DASS"/>
</dbReference>
<dbReference type="NCBIfam" id="TIGR00785">
    <property type="entry name" value="dass"/>
    <property type="match status" value="1"/>
</dbReference>
<dbReference type="PANTHER" id="PTHR10283">
    <property type="entry name" value="SOLUTE CARRIER FAMILY 13 MEMBER"/>
    <property type="match status" value="1"/>
</dbReference>